<name>A0ABW6X391_9ACTN</name>
<comment type="caution">
    <text evidence="2">The sequence shown here is derived from an EMBL/GenBank/DDBJ whole genome shotgun (WGS) entry which is preliminary data.</text>
</comment>
<dbReference type="EMBL" id="JBIBEG010000002">
    <property type="protein sequence ID" value="MFF5896107.1"/>
    <property type="molecule type" value="Genomic_DNA"/>
</dbReference>
<keyword evidence="3" id="KW-1185">Reference proteome</keyword>
<gene>
    <name evidence="2" type="ORF">ACFY8O_09310</name>
</gene>
<dbReference type="Proteomes" id="UP001602322">
    <property type="component" value="Unassembled WGS sequence"/>
</dbReference>
<feature type="region of interest" description="Disordered" evidence="1">
    <location>
        <begin position="73"/>
        <end position="92"/>
    </location>
</feature>
<reference evidence="2 3" key="1">
    <citation type="submission" date="2024-10" db="EMBL/GenBank/DDBJ databases">
        <title>The Natural Products Discovery Center: Release of the First 8490 Sequenced Strains for Exploring Actinobacteria Biosynthetic Diversity.</title>
        <authorList>
            <person name="Kalkreuter E."/>
            <person name="Kautsar S.A."/>
            <person name="Yang D."/>
            <person name="Bader C.D."/>
            <person name="Teijaro C.N."/>
            <person name="Fluegel L."/>
            <person name="Davis C.M."/>
            <person name="Simpson J.R."/>
            <person name="Lauterbach L."/>
            <person name="Steele A.D."/>
            <person name="Gui C."/>
            <person name="Meng S."/>
            <person name="Li G."/>
            <person name="Viehrig K."/>
            <person name="Ye F."/>
            <person name="Su P."/>
            <person name="Kiefer A.F."/>
            <person name="Nichols A."/>
            <person name="Cepeda A.J."/>
            <person name="Yan W."/>
            <person name="Fan B."/>
            <person name="Jiang Y."/>
            <person name="Adhikari A."/>
            <person name="Zheng C.-J."/>
            <person name="Schuster L."/>
            <person name="Cowan T.M."/>
            <person name="Smanski M.J."/>
            <person name="Chevrette M.G."/>
            <person name="De Carvalho L.P.S."/>
            <person name="Shen B."/>
        </authorList>
    </citation>
    <scope>NUCLEOTIDE SEQUENCE [LARGE SCALE GENOMIC DNA]</scope>
    <source>
        <strain evidence="2 3">NPDC012540</strain>
    </source>
</reference>
<evidence type="ECO:0000313" key="2">
    <source>
        <dbReference type="EMBL" id="MFF5896107.1"/>
    </source>
</evidence>
<feature type="compositionally biased region" description="Low complexity" evidence="1">
    <location>
        <begin position="73"/>
        <end position="83"/>
    </location>
</feature>
<proteinExistence type="predicted"/>
<sequence>MASGEGRTDGGARYADELTTGQVEEVGDFLLSRLERAAGAHPPGSEERITASALEEAVAALVLTLCSTATGRPPGRVRVRAGAPPAPVPGDEERRVRAELRLERIREDWNRLCDLAAQWSSVPGYPGSHWRRIDFRDAAHERWYDERRRQAAGPPGQD</sequence>
<evidence type="ECO:0000313" key="3">
    <source>
        <dbReference type="Proteomes" id="UP001602322"/>
    </source>
</evidence>
<accession>A0ABW6X391</accession>
<evidence type="ECO:0000256" key="1">
    <source>
        <dbReference type="SAM" id="MobiDB-lite"/>
    </source>
</evidence>
<dbReference type="RefSeq" id="WP_387900270.1">
    <property type="nucleotide sequence ID" value="NZ_JBIBEG010000002.1"/>
</dbReference>
<protein>
    <submittedName>
        <fullName evidence="2">Uncharacterized protein</fullName>
    </submittedName>
</protein>
<organism evidence="2 3">
    <name type="scientific">Streptomyces argenteolus</name>
    <dbReference type="NCBI Taxonomy" id="67274"/>
    <lineage>
        <taxon>Bacteria</taxon>
        <taxon>Bacillati</taxon>
        <taxon>Actinomycetota</taxon>
        <taxon>Actinomycetes</taxon>
        <taxon>Kitasatosporales</taxon>
        <taxon>Streptomycetaceae</taxon>
        <taxon>Streptomyces</taxon>
    </lineage>
</organism>